<keyword evidence="5" id="KW-0862">Zinc</keyword>
<dbReference type="GO" id="GO:0031849">
    <property type="term" value="F:olfactory receptor binding"/>
    <property type="evidence" value="ECO:0007669"/>
    <property type="project" value="TreeGrafter"/>
</dbReference>
<feature type="domain" description="3CxxC-type" evidence="9">
    <location>
        <begin position="137"/>
        <end position="241"/>
    </location>
</feature>
<evidence type="ECO:0000313" key="12">
    <source>
        <dbReference type="Proteomes" id="UP000663864"/>
    </source>
</evidence>
<dbReference type="InterPro" id="IPR027377">
    <property type="entry name" value="ZAR1/RTP1-5-like_Znf-3CxxC"/>
</dbReference>
<dbReference type="GO" id="GO:0006612">
    <property type="term" value="P:protein targeting to membrane"/>
    <property type="evidence" value="ECO:0007669"/>
    <property type="project" value="TreeGrafter"/>
</dbReference>
<dbReference type="PANTHER" id="PTHR14402">
    <property type="entry name" value="RECEPTOR TRANSPORTING PROTEIN"/>
    <property type="match status" value="1"/>
</dbReference>
<evidence type="ECO:0000259" key="9">
    <source>
        <dbReference type="SMART" id="SM01328"/>
    </source>
</evidence>
<evidence type="ECO:0000256" key="6">
    <source>
        <dbReference type="ARBA" id="ARBA00022989"/>
    </source>
</evidence>
<feature type="region of interest" description="Disordered" evidence="8">
    <location>
        <begin position="47"/>
        <end position="71"/>
    </location>
</feature>
<evidence type="ECO:0000256" key="5">
    <source>
        <dbReference type="ARBA" id="ARBA00022833"/>
    </source>
</evidence>
<comment type="subcellular location">
    <subcellularLocation>
        <location evidence="1">Membrane</location>
        <topology evidence="1">Single-pass membrane protein</topology>
    </subcellularLocation>
</comment>
<gene>
    <name evidence="11" type="ORF">JBS370_LOCUS10104</name>
    <name evidence="10" type="ORF">ZHD862_LOCUS948</name>
</gene>
<protein>
    <recommendedName>
        <fullName evidence="9">3CxxC-type domain-containing protein</fullName>
    </recommendedName>
</protein>
<dbReference type="GO" id="GO:0051205">
    <property type="term" value="P:protein insertion into membrane"/>
    <property type="evidence" value="ECO:0007669"/>
    <property type="project" value="TreeGrafter"/>
</dbReference>
<name>A0A813QW90_9BILA</name>
<proteinExistence type="predicted"/>
<dbReference type="Proteomes" id="UP000663836">
    <property type="component" value="Unassembled WGS sequence"/>
</dbReference>
<reference evidence="10" key="1">
    <citation type="submission" date="2021-02" db="EMBL/GenBank/DDBJ databases">
        <authorList>
            <person name="Nowell W R."/>
        </authorList>
    </citation>
    <scope>NUCLEOTIDE SEQUENCE</scope>
</reference>
<dbReference type="AlphaFoldDB" id="A0A813QW90"/>
<evidence type="ECO:0000256" key="1">
    <source>
        <dbReference type="ARBA" id="ARBA00004167"/>
    </source>
</evidence>
<dbReference type="GO" id="GO:0008270">
    <property type="term" value="F:zinc ion binding"/>
    <property type="evidence" value="ECO:0007669"/>
    <property type="project" value="UniProtKB-KW"/>
</dbReference>
<dbReference type="Pfam" id="PF13695">
    <property type="entry name" value="Zn_ribbon_3CxxC"/>
    <property type="match status" value="1"/>
</dbReference>
<evidence type="ECO:0000256" key="3">
    <source>
        <dbReference type="ARBA" id="ARBA00022723"/>
    </source>
</evidence>
<evidence type="ECO:0000256" key="8">
    <source>
        <dbReference type="SAM" id="MobiDB-lite"/>
    </source>
</evidence>
<keyword evidence="7" id="KW-0472">Membrane</keyword>
<evidence type="ECO:0000313" key="10">
    <source>
        <dbReference type="EMBL" id="CAF0772804.1"/>
    </source>
</evidence>
<keyword evidence="4" id="KW-0863">Zinc-finger</keyword>
<keyword evidence="6" id="KW-1133">Transmembrane helix</keyword>
<keyword evidence="3" id="KW-0479">Metal-binding</keyword>
<evidence type="ECO:0000256" key="7">
    <source>
        <dbReference type="ARBA" id="ARBA00023136"/>
    </source>
</evidence>
<dbReference type="GO" id="GO:0016020">
    <property type="term" value="C:membrane"/>
    <property type="evidence" value="ECO:0007669"/>
    <property type="project" value="UniProtKB-SubCell"/>
</dbReference>
<dbReference type="InterPro" id="IPR026096">
    <property type="entry name" value="R-trans_p"/>
</dbReference>
<evidence type="ECO:0000256" key="2">
    <source>
        <dbReference type="ARBA" id="ARBA00022692"/>
    </source>
</evidence>
<dbReference type="Proteomes" id="UP000663864">
    <property type="component" value="Unassembled WGS sequence"/>
</dbReference>
<dbReference type="EMBL" id="CAJNOT010000015">
    <property type="protein sequence ID" value="CAF0772804.1"/>
    <property type="molecule type" value="Genomic_DNA"/>
</dbReference>
<dbReference type="EMBL" id="CAJOBD010000717">
    <property type="protein sequence ID" value="CAF3710283.1"/>
    <property type="molecule type" value="Genomic_DNA"/>
</dbReference>
<organism evidence="10 12">
    <name type="scientific">Rotaria sordida</name>
    <dbReference type="NCBI Taxonomy" id="392033"/>
    <lineage>
        <taxon>Eukaryota</taxon>
        <taxon>Metazoa</taxon>
        <taxon>Spiralia</taxon>
        <taxon>Gnathifera</taxon>
        <taxon>Rotifera</taxon>
        <taxon>Eurotatoria</taxon>
        <taxon>Bdelloidea</taxon>
        <taxon>Philodinida</taxon>
        <taxon>Philodinidae</taxon>
        <taxon>Rotaria</taxon>
    </lineage>
</organism>
<keyword evidence="2" id="KW-0812">Transmembrane</keyword>
<feature type="compositionally biased region" description="Polar residues" evidence="8">
    <location>
        <begin position="57"/>
        <end position="67"/>
    </location>
</feature>
<evidence type="ECO:0000256" key="4">
    <source>
        <dbReference type="ARBA" id="ARBA00022771"/>
    </source>
</evidence>
<accession>A0A813QW90</accession>
<dbReference type="SMART" id="SM01328">
    <property type="entry name" value="zf-3CxxC"/>
    <property type="match status" value="1"/>
</dbReference>
<evidence type="ECO:0000313" key="11">
    <source>
        <dbReference type="EMBL" id="CAF3710283.1"/>
    </source>
</evidence>
<sequence length="290" mass="32892">MVREVSILSSPNYSIDHIATKHAANDGIRLEELPMKDDLTFKHRSSITDDESGFSEAETTSTRSSPIPSLHSEDFELGSNLSDESKKEFCSDMGLIFHAEFQLTFGRYFLPNQWVLMPLGTNGTCRLPSNALCDVEIAKVRFECDSCAHCWTSMRGQISFFYDCESYILYFKLFTQACDHCGDVCTPLWYPEEVCRVMRNVFVIVNKYMYPNLQTSIQTNHHRRFGNPKGQHHGCESCRDGVCVSVAARQLGCKLRADVNGTNPDGAPYDQCCTNEEIRALIIKHKKLNK</sequence>
<comment type="caution">
    <text evidence="10">The sequence shown here is derived from an EMBL/GenBank/DDBJ whole genome shotgun (WGS) entry which is preliminary data.</text>
</comment>
<dbReference type="PANTHER" id="PTHR14402:SF10">
    <property type="entry name" value="3CXXC-TYPE DOMAIN-CONTAINING PROTEIN"/>
    <property type="match status" value="1"/>
</dbReference>